<dbReference type="EMBL" id="JASBWU010000011">
    <property type="protein sequence ID" value="KAJ9118266.1"/>
    <property type="molecule type" value="Genomic_DNA"/>
</dbReference>
<evidence type="ECO:0000313" key="2">
    <source>
        <dbReference type="Proteomes" id="UP001243375"/>
    </source>
</evidence>
<organism evidence="1 2">
    <name type="scientific">Naganishia vaughanmartiniae</name>
    <dbReference type="NCBI Taxonomy" id="1424756"/>
    <lineage>
        <taxon>Eukaryota</taxon>
        <taxon>Fungi</taxon>
        <taxon>Dikarya</taxon>
        <taxon>Basidiomycota</taxon>
        <taxon>Agaricomycotina</taxon>
        <taxon>Tremellomycetes</taxon>
        <taxon>Filobasidiales</taxon>
        <taxon>Filobasidiaceae</taxon>
        <taxon>Naganishia</taxon>
    </lineage>
</organism>
<name>A0ACC2X3P0_9TREE</name>
<gene>
    <name evidence="1" type="ORF">QFC22_004177</name>
</gene>
<comment type="caution">
    <text evidence="1">The sequence shown here is derived from an EMBL/GenBank/DDBJ whole genome shotgun (WGS) entry which is preliminary data.</text>
</comment>
<evidence type="ECO:0000313" key="1">
    <source>
        <dbReference type="EMBL" id="KAJ9118266.1"/>
    </source>
</evidence>
<reference evidence="1" key="1">
    <citation type="submission" date="2023-04" db="EMBL/GenBank/DDBJ databases">
        <title>Draft Genome sequencing of Naganishia species isolated from polar environments using Oxford Nanopore Technology.</title>
        <authorList>
            <person name="Leo P."/>
            <person name="Venkateswaran K."/>
        </authorList>
    </citation>
    <scope>NUCLEOTIDE SEQUENCE</scope>
    <source>
        <strain evidence="1">MNA-CCFEE 5425</strain>
    </source>
</reference>
<protein>
    <submittedName>
        <fullName evidence="1">Uncharacterized protein</fullName>
    </submittedName>
</protein>
<accession>A0ACC2X3P0</accession>
<keyword evidence="2" id="KW-1185">Reference proteome</keyword>
<dbReference type="Proteomes" id="UP001243375">
    <property type="component" value="Unassembled WGS sequence"/>
</dbReference>
<proteinExistence type="predicted"/>
<sequence>MAGGAITAGGSGGNPLRNGFITRPFLWAFILVTSLFFLWGFAYGLLDVLNKHFQNTLNVTKLQSTGLQVAYFGVGYFLFSPVAAECLKRFGYKKTIIMGLSLYALGAVLFWPVAKASLKENANKKAIFGGFVACTSVIACGALNSLFPSESNALIQGLATLETAANSYVSVMPPINVANFRLQFSQSFNGVASFTGPLIASKYFFSGAHANDLTTVQYVYLAVSLLGVAVAAAFVFTPLPEVSEAALQAEAEALANASEEDVVDRGFWKTRAPFGFVTQFLYVGAQVTIGSFFINYAHENAGLADSKASQYLSYGLIMFTVGRFVGTALLAVMSAPLLLAIYSAICCVLIVLIATLHGMAGVACTMLIMFFESIMYPVIFVTGTTGLGRHTRRGAGLLVMGVAGGAVFPPMQGAIADAVNTRVSFWICLPCFIEITLFGLWAWNKEGRKFGVAKPIQREIEVNQGTYPVAELGFQMGEKKIDEVDYVEEKKSEV</sequence>